<dbReference type="AlphaFoldDB" id="D5U1N1"/>
<evidence type="ECO:0000313" key="2">
    <source>
        <dbReference type="Proteomes" id="UP000002376"/>
    </source>
</evidence>
<evidence type="ECO:0008006" key="3">
    <source>
        <dbReference type="Google" id="ProtNLM"/>
    </source>
</evidence>
<gene>
    <name evidence="1" type="ordered locus">Tagg_0758</name>
</gene>
<reference evidence="2" key="2">
    <citation type="journal article" date="2010" name="Stand. Genomic Sci.">
        <title>Complete genome sequence of Thermosphaera aggregans type strain (M11TLT).</title>
        <authorList>
            <person name="Spring S."/>
            <person name="Rachel R."/>
            <person name="Lapidus A."/>
            <person name="Davenport K."/>
            <person name="Tice H."/>
            <person name="Copeland A."/>
            <person name="Cheng J.-F."/>
            <person name="Lucas S."/>
            <person name="Chen F."/>
            <person name="Nolan M."/>
            <person name="Bruce D."/>
            <person name="Goodwin L."/>
            <person name="Pitluck S."/>
            <person name="Ivanova N."/>
            <person name="Mavromatis K."/>
            <person name="Ovchinnikova G."/>
            <person name="Pati A."/>
            <person name="Chen A."/>
            <person name="Palaniappan K."/>
            <person name="Land M."/>
            <person name="Hauser L."/>
            <person name="Chang Y.-J."/>
            <person name="Jeffries C.C."/>
            <person name="Brettin T."/>
            <person name="Detter J.C."/>
            <person name="Tapia R."/>
            <person name="Han C."/>
            <person name="Heimerl T."/>
            <person name="Weikl F."/>
            <person name="Brambilla E."/>
            <person name="Goker M."/>
            <person name="Bristow J."/>
            <person name="Eisen J.A."/>
            <person name="Markowitz V."/>
            <person name="Hugenholtz P."/>
            <person name="Kyrpides N.C."/>
            <person name="Klenk H.-P."/>
        </authorList>
    </citation>
    <scope>NUCLEOTIDE SEQUENCE [LARGE SCALE GENOMIC DNA]</scope>
    <source>
        <strain evidence="2">DSM 11486 / M11TL</strain>
    </source>
</reference>
<dbReference type="eggNOG" id="arCOG13650">
    <property type="taxonomic scope" value="Archaea"/>
</dbReference>
<reference evidence="1 2" key="1">
    <citation type="journal article" date="2010" name="Stand. Genomic Sci.">
        <title>Complete genome sequence of Thermosphaera aggregans type strain (M11TL).</title>
        <authorList>
            <person name="Spring S."/>
            <person name="Rachel R."/>
            <person name="Lapidus A."/>
            <person name="Davenport K."/>
            <person name="Tice H."/>
            <person name="Copeland A."/>
            <person name="Cheng J.F."/>
            <person name="Lucas S."/>
            <person name="Chen F."/>
            <person name="Nolan M."/>
            <person name="Bruce D."/>
            <person name="Goodwin L."/>
            <person name="Pitluck S."/>
            <person name="Ivanova N."/>
            <person name="Mavromatis K."/>
            <person name="Ovchinnikova G."/>
            <person name="Pati A."/>
            <person name="Chen A."/>
            <person name="Palaniappan K."/>
            <person name="Land M."/>
            <person name="Hauser L."/>
            <person name="Chang Y.J."/>
            <person name="Jeffries C.C."/>
            <person name="Brettin T."/>
            <person name="Detter J.C."/>
            <person name="Tapia R."/>
            <person name="Han C."/>
            <person name="Heimerl T."/>
            <person name="Weikl F."/>
            <person name="Brambilla E."/>
            <person name="Goker M."/>
            <person name="Bristow J."/>
            <person name="Eisen J.A."/>
            <person name="Markowitz V."/>
            <person name="Hugenholtz P."/>
            <person name="Kyrpides N.C."/>
            <person name="Klenk H.P."/>
        </authorList>
    </citation>
    <scope>NUCLEOTIDE SEQUENCE [LARGE SCALE GENOMIC DNA]</scope>
    <source>
        <strain evidence="2">DSM 11486 / M11TL</strain>
    </source>
</reference>
<dbReference type="HOGENOM" id="CLU_2067922_0_0_2"/>
<dbReference type="Proteomes" id="UP000002376">
    <property type="component" value="Chromosome"/>
</dbReference>
<evidence type="ECO:0000313" key="1">
    <source>
        <dbReference type="EMBL" id="ADG91031.1"/>
    </source>
</evidence>
<proteinExistence type="predicted"/>
<protein>
    <recommendedName>
        <fullName evidence="3">Roadblock/LAMTOR2 domain-containing protein</fullName>
    </recommendedName>
</protein>
<reference key="3">
    <citation type="submission" date="2010-02" db="EMBL/GenBank/DDBJ databases">
        <title>Complete genome sequence of Thermosphaera aggregans type strain (M11TL).</title>
        <authorList>
            <consortium name="US DOE Joint Genome Institute (JGI-PGF)"/>
            <person name="Spring S."/>
            <person name="Lapidus A."/>
            <person name="Munk C."/>
            <person name="Schroeder M."/>
            <person name="Glavina Del Rio T."/>
            <person name="Tice H."/>
            <person name="Copeland A."/>
            <person name="Cheng J.-F."/>
            <person name="Lucas S."/>
            <person name="Chen F."/>
            <person name="Nolan M."/>
            <person name="Bruce D."/>
            <person name="Goodwin L."/>
            <person name="Pitluck S."/>
            <person name="Ivanova N."/>
            <person name="Mavromatis K."/>
            <person name="Ovchinnikova G."/>
            <person name="Pati A."/>
            <person name="Chen A."/>
            <person name="Palaniappan K."/>
            <person name="Land M."/>
            <person name="Hauser L."/>
            <person name="Chang Y.-J."/>
            <person name="Jeffries C.C."/>
            <person name="Brettin T."/>
            <person name="Detter J.C."/>
            <person name="Tapia R."/>
            <person name="Han C."/>
            <person name="Chain P."/>
            <person name="Heimerl T."/>
            <person name="Weik F."/>
            <person name="Goker M."/>
            <person name="Rachel R."/>
            <person name="Bristow J."/>
            <person name="Eisen J.A."/>
            <person name="Markowitz V."/>
            <person name="Hugenholtz P."/>
            <person name="Kyrpides N.C."/>
            <person name="Klenk H.-P."/>
        </authorList>
    </citation>
    <scope>NUCLEOTIDE SEQUENCE</scope>
    <source>
        <strain>DSM 11486</strain>
    </source>
</reference>
<name>D5U1N1_THEAM</name>
<dbReference type="EMBL" id="CP001939">
    <property type="protein sequence ID" value="ADG91031.1"/>
    <property type="molecule type" value="Genomic_DNA"/>
</dbReference>
<sequence length="118" mass="13249">MVSAVDRALAWEGLSIVVDGVVVRSAVVAGFSEGILAYWPPGLEDRVLNIFNKFYIQVPGHAYLVLYSLRLGRKFLIVLTGERVLALEIDKRLNAEKMGEKLLDSLRKLERLFSIDES</sequence>
<accession>D5U1N1</accession>
<keyword evidence="2" id="KW-1185">Reference proteome</keyword>
<dbReference type="KEGG" id="tag:Tagg_0758"/>
<organism evidence="1 2">
    <name type="scientific">Thermosphaera aggregans (strain DSM 11486 / M11TL)</name>
    <dbReference type="NCBI Taxonomy" id="633148"/>
    <lineage>
        <taxon>Archaea</taxon>
        <taxon>Thermoproteota</taxon>
        <taxon>Thermoprotei</taxon>
        <taxon>Desulfurococcales</taxon>
        <taxon>Desulfurococcaceae</taxon>
        <taxon>Thermosphaera</taxon>
    </lineage>
</organism>